<sequence>MRASCCAPAHALAASSASCASARRATAPRRMWPVCTRLARAIPPRRLYYSSDAGVPSTPYVFHSAAYGIPKHRVKKTPQTRGKSQSMFGPIADFLIGGGEASRAPPPPPEEEEEAVLPSEVDYLRGKGLHSAIRDKGRIVHTRLQSQQVGEDAYFLKSDALGIADGVGGWASSKRADPALFSRLLMHFCYAELSQLDAACAKQSEAPDAAGEAGADDDDAVARWNNVDPVMVLQTAWERCVRASKREGIMGSSTALLAMLRGNELRIANLGDCVLMLIRQNEMIFRSAEQQHSFNFPLQLGMMDATVESVSLASALCQHRDGNIPDGALDDELPDVNERLNHVLHSFDGKSDKTEWDSPVEDAGYWALHVQDGDIVIMASDGLLDNLFDEDIVERVEEIVNHFEAKSDNEPESKVDLPYMISESLCRMAKAASEDPRLLTSPFQQQANEEGIYYVGGKNDDITVLTATIALHEPLEPAGWARALPD</sequence>
<dbReference type="Proteomes" id="UP000818624">
    <property type="component" value="Chromosome 2"/>
</dbReference>
<proteinExistence type="inferred from homology"/>
<evidence type="ECO:0000256" key="1">
    <source>
        <dbReference type="RuleBase" id="RU366020"/>
    </source>
</evidence>
<evidence type="ECO:0000259" key="2">
    <source>
        <dbReference type="SMART" id="SM00331"/>
    </source>
</evidence>
<comment type="similarity">
    <text evidence="1">Belongs to the PP2C family.</text>
</comment>
<evidence type="ECO:0000259" key="3">
    <source>
        <dbReference type="SMART" id="SM00332"/>
    </source>
</evidence>
<comment type="cofactor">
    <cofactor evidence="1">
        <name>Mn(2+)</name>
        <dbReference type="ChEBI" id="CHEBI:29035"/>
    </cofactor>
</comment>
<dbReference type="Gene3D" id="3.60.40.10">
    <property type="entry name" value="PPM-type phosphatase domain"/>
    <property type="match status" value="1"/>
</dbReference>
<gene>
    <name evidence="4" type="ORF">GLX27_001770</name>
</gene>
<dbReference type="SUPFAM" id="SSF81606">
    <property type="entry name" value="PP2C-like"/>
    <property type="match status" value="1"/>
</dbReference>
<name>A0ABY8ENJ8_MALFU</name>
<dbReference type="InterPro" id="IPR039123">
    <property type="entry name" value="PPTC7"/>
</dbReference>
<dbReference type="InterPro" id="IPR036457">
    <property type="entry name" value="PPM-type-like_dom_sf"/>
</dbReference>
<feature type="domain" description="PPM-type phosphatase" evidence="3">
    <location>
        <begin position="130"/>
        <end position="467"/>
    </location>
</feature>
<accession>A0ABY8ENJ8</accession>
<dbReference type="EMBL" id="CP046235">
    <property type="protein sequence ID" value="WFD47122.1"/>
    <property type="molecule type" value="Genomic_DNA"/>
</dbReference>
<keyword evidence="1" id="KW-0464">Manganese</keyword>
<feature type="domain" description="PPM-type phosphatase" evidence="2">
    <location>
        <begin position="134"/>
        <end position="469"/>
    </location>
</feature>
<dbReference type="PANTHER" id="PTHR12320:SF84">
    <property type="entry name" value="PROTEIN PHOSPHATASE"/>
    <property type="match status" value="1"/>
</dbReference>
<evidence type="ECO:0000313" key="5">
    <source>
        <dbReference type="Proteomes" id="UP000818624"/>
    </source>
</evidence>
<comment type="cofactor">
    <cofactor evidence="1">
        <name>Mg(2+)</name>
        <dbReference type="ChEBI" id="CHEBI:18420"/>
    </cofactor>
</comment>
<dbReference type="EC" id="3.1.3.16" evidence="1"/>
<dbReference type="SMART" id="SM00331">
    <property type="entry name" value="PP2C_SIG"/>
    <property type="match status" value="1"/>
</dbReference>
<evidence type="ECO:0000313" key="4">
    <source>
        <dbReference type="EMBL" id="WFD47122.1"/>
    </source>
</evidence>
<protein>
    <recommendedName>
        <fullName evidence="1">Protein phosphatase</fullName>
        <ecNumber evidence="1">3.1.3.16</ecNumber>
    </recommendedName>
</protein>
<keyword evidence="1" id="KW-0479">Metal-binding</keyword>
<keyword evidence="1" id="KW-0460">Magnesium</keyword>
<keyword evidence="5" id="KW-1185">Reference proteome</keyword>
<reference evidence="4 5" key="1">
    <citation type="journal article" date="2020" name="Elife">
        <title>Loss of centromere function drives karyotype evolution in closely related Malassezia species.</title>
        <authorList>
            <person name="Sankaranarayanan S.R."/>
            <person name="Ianiri G."/>
            <person name="Coelho M.A."/>
            <person name="Reza M.H."/>
            <person name="Thimmappa B.C."/>
            <person name="Ganguly P."/>
            <person name="Vadnala R.N."/>
            <person name="Sun S."/>
            <person name="Siddharthan R."/>
            <person name="Tellgren-Roth C."/>
            <person name="Dawson T.L."/>
            <person name="Heitman J."/>
            <person name="Sanyal K."/>
        </authorList>
    </citation>
    <scope>NUCLEOTIDE SEQUENCE [LARGE SCALE GENOMIC DNA]</scope>
    <source>
        <strain evidence="4">CBS14141</strain>
    </source>
</reference>
<dbReference type="InterPro" id="IPR001932">
    <property type="entry name" value="PPM-type_phosphatase-like_dom"/>
</dbReference>
<dbReference type="GO" id="GO:0004722">
    <property type="term" value="F:protein serine/threonine phosphatase activity"/>
    <property type="evidence" value="ECO:0007669"/>
    <property type="project" value="UniProtKB-EC"/>
</dbReference>
<dbReference type="PANTHER" id="PTHR12320">
    <property type="entry name" value="PROTEIN PHOSPHATASE 2C"/>
    <property type="match status" value="1"/>
</dbReference>
<organism evidence="4 5">
    <name type="scientific">Malassezia furfur</name>
    <name type="common">Pityriasis versicolor infection agent</name>
    <name type="synonym">Pityrosporum furfur</name>
    <dbReference type="NCBI Taxonomy" id="55194"/>
    <lineage>
        <taxon>Eukaryota</taxon>
        <taxon>Fungi</taxon>
        <taxon>Dikarya</taxon>
        <taxon>Basidiomycota</taxon>
        <taxon>Ustilaginomycotina</taxon>
        <taxon>Malasseziomycetes</taxon>
        <taxon>Malasseziales</taxon>
        <taxon>Malasseziaceae</taxon>
        <taxon>Malassezia</taxon>
    </lineage>
</organism>
<comment type="catalytic activity">
    <reaction evidence="1">
        <text>O-phospho-L-threonyl-[protein] + H2O = L-threonyl-[protein] + phosphate</text>
        <dbReference type="Rhea" id="RHEA:47004"/>
        <dbReference type="Rhea" id="RHEA-COMP:11060"/>
        <dbReference type="Rhea" id="RHEA-COMP:11605"/>
        <dbReference type="ChEBI" id="CHEBI:15377"/>
        <dbReference type="ChEBI" id="CHEBI:30013"/>
        <dbReference type="ChEBI" id="CHEBI:43474"/>
        <dbReference type="ChEBI" id="CHEBI:61977"/>
        <dbReference type="EC" id="3.1.3.16"/>
    </reaction>
</comment>
<dbReference type="SMART" id="SM00332">
    <property type="entry name" value="PP2Cc"/>
    <property type="match status" value="1"/>
</dbReference>
<comment type="catalytic activity">
    <reaction evidence="1">
        <text>O-phospho-L-seryl-[protein] + H2O = L-seryl-[protein] + phosphate</text>
        <dbReference type="Rhea" id="RHEA:20629"/>
        <dbReference type="Rhea" id="RHEA-COMP:9863"/>
        <dbReference type="Rhea" id="RHEA-COMP:11604"/>
        <dbReference type="ChEBI" id="CHEBI:15377"/>
        <dbReference type="ChEBI" id="CHEBI:29999"/>
        <dbReference type="ChEBI" id="CHEBI:43474"/>
        <dbReference type="ChEBI" id="CHEBI:83421"/>
        <dbReference type="EC" id="3.1.3.16"/>
    </reaction>
</comment>
<keyword evidence="1" id="KW-0904">Protein phosphatase</keyword>
<keyword evidence="1 4" id="KW-0378">Hydrolase</keyword>